<name>G2QI91_THET4</name>
<evidence type="ECO:0000313" key="2">
    <source>
        <dbReference type="Proteomes" id="UP000007322"/>
    </source>
</evidence>
<evidence type="ECO:0000313" key="1">
    <source>
        <dbReference type="EMBL" id="AEO60280.1"/>
    </source>
</evidence>
<dbReference type="PANTHER" id="PTHR47785:SF4">
    <property type="entry name" value="ZN(II)2CYS6 TRANSCRIPTION FACTOR (EUROFUNG)"/>
    <property type="match status" value="1"/>
</dbReference>
<organism evidence="1 2">
    <name type="scientific">Thermothelomyces thermophilus (strain ATCC 42464 / BCRC 31852 / DSM 1799)</name>
    <name type="common">Sporotrichum thermophile</name>
    <dbReference type="NCBI Taxonomy" id="573729"/>
    <lineage>
        <taxon>Eukaryota</taxon>
        <taxon>Fungi</taxon>
        <taxon>Dikarya</taxon>
        <taxon>Ascomycota</taxon>
        <taxon>Pezizomycotina</taxon>
        <taxon>Sordariomycetes</taxon>
        <taxon>Sordariomycetidae</taxon>
        <taxon>Sordariales</taxon>
        <taxon>Chaetomiaceae</taxon>
        <taxon>Thermothelomyces</taxon>
    </lineage>
</organism>
<dbReference type="PANTHER" id="PTHR47785">
    <property type="entry name" value="ZN(II)2CYS6 TRANSCRIPTION FACTOR (EUROFUNG)-RELATED-RELATED"/>
    <property type="match status" value="1"/>
</dbReference>
<proteinExistence type="predicted"/>
<dbReference type="STRING" id="573729.G2QI91"/>
<dbReference type="KEGG" id="mtm:MYCTH_2309396"/>
<dbReference type="RefSeq" id="XP_003665525.1">
    <property type="nucleotide sequence ID" value="XM_003665477.1"/>
</dbReference>
<protein>
    <submittedName>
        <fullName evidence="1">Uncharacterized protein</fullName>
    </submittedName>
</protein>
<reference evidence="1 2" key="1">
    <citation type="journal article" date="2011" name="Nat. Biotechnol.">
        <title>Comparative genomic analysis of the thermophilic biomass-degrading fungi Myceliophthora thermophila and Thielavia terrestris.</title>
        <authorList>
            <person name="Berka R.M."/>
            <person name="Grigoriev I.V."/>
            <person name="Otillar R."/>
            <person name="Salamov A."/>
            <person name="Grimwood J."/>
            <person name="Reid I."/>
            <person name="Ishmael N."/>
            <person name="John T."/>
            <person name="Darmond C."/>
            <person name="Moisan M.-C."/>
            <person name="Henrissat B."/>
            <person name="Coutinho P.M."/>
            <person name="Lombard V."/>
            <person name="Natvig D.O."/>
            <person name="Lindquist E."/>
            <person name="Schmutz J."/>
            <person name="Lucas S."/>
            <person name="Harris P."/>
            <person name="Powlowski J."/>
            <person name="Bellemare A."/>
            <person name="Taylor D."/>
            <person name="Butler G."/>
            <person name="de Vries R.P."/>
            <person name="Allijn I.E."/>
            <person name="van den Brink J."/>
            <person name="Ushinsky S."/>
            <person name="Storms R."/>
            <person name="Powell A.J."/>
            <person name="Paulsen I.T."/>
            <person name="Elbourne L.D.H."/>
            <person name="Baker S.E."/>
            <person name="Magnuson J."/>
            <person name="LaBoissiere S."/>
            <person name="Clutterbuck A.J."/>
            <person name="Martinez D."/>
            <person name="Wogulis M."/>
            <person name="de Leon A.L."/>
            <person name="Rey M.W."/>
            <person name="Tsang A."/>
        </authorList>
    </citation>
    <scope>NUCLEOTIDE SEQUENCE [LARGE SCALE GENOMIC DNA]</scope>
    <source>
        <strain evidence="2">ATCC 42464 / BCRC 31852 / DSM 1799</strain>
    </source>
</reference>
<dbReference type="InParanoid" id="G2QI91"/>
<accession>G2QI91</accession>
<dbReference type="HOGENOM" id="CLU_1111986_0_0_1"/>
<dbReference type="AlphaFoldDB" id="G2QI91"/>
<dbReference type="EMBL" id="CP003006">
    <property type="protein sequence ID" value="AEO60280.1"/>
    <property type="molecule type" value="Genomic_DNA"/>
</dbReference>
<dbReference type="OrthoDB" id="5093129at2759"/>
<keyword evidence="2" id="KW-1185">Reference proteome</keyword>
<sequence>MDNHSGLFIRRSDALGPKCTEIPYPNIKLADSDFDTHVLKGFAAQAYLRRRWHEIYNLHDGVDEPLRAAYLHHAEEALKNLQFPFTENEPPAKDVVYAKLRAGYWRAWVVTYRPFVRRVLELNGANRRRELTPEDTTLAGLGIKAIIESTRAFHGLEATITNPFETAVEQLGNLVVLLAASVDPTLRNYTSESMLKEFFSWAIGFVRAVAHPTSALQTILSILMGLEHKIIENPGYFGGQKWKTLGISVE</sequence>
<dbReference type="VEuPathDB" id="FungiDB:MYCTH_2309396"/>
<dbReference type="Proteomes" id="UP000007322">
    <property type="component" value="Chromosome 5"/>
</dbReference>
<dbReference type="GeneID" id="11511285"/>
<dbReference type="eggNOG" id="ENOG502QT5J">
    <property type="taxonomic scope" value="Eukaryota"/>
</dbReference>
<gene>
    <name evidence="1" type="ORF">MYCTH_2309396</name>
</gene>
<dbReference type="InterPro" id="IPR053181">
    <property type="entry name" value="EcdB-like_regulator"/>
</dbReference>